<evidence type="ECO:0000259" key="1">
    <source>
        <dbReference type="Pfam" id="PF06985"/>
    </source>
</evidence>
<feature type="domain" description="Heterokaryon incompatibility" evidence="1">
    <location>
        <begin position="42"/>
        <end position="206"/>
    </location>
</feature>
<gene>
    <name evidence="2" type="ORF">BO72DRAFT_525738</name>
</gene>
<name>A0A8G1RVQ0_9EURO</name>
<dbReference type="RefSeq" id="XP_040804089.1">
    <property type="nucleotide sequence ID" value="XM_040949981.1"/>
</dbReference>
<proteinExistence type="predicted"/>
<dbReference type="EMBL" id="KZ824631">
    <property type="protein sequence ID" value="RAK80079.1"/>
    <property type="molecule type" value="Genomic_DNA"/>
</dbReference>
<evidence type="ECO:0000313" key="2">
    <source>
        <dbReference type="EMBL" id="RAK80079.1"/>
    </source>
</evidence>
<dbReference type="Proteomes" id="UP000249789">
    <property type="component" value="Unassembled WGS sequence"/>
</dbReference>
<dbReference type="Pfam" id="PF06985">
    <property type="entry name" value="HET"/>
    <property type="match status" value="1"/>
</dbReference>
<organism evidence="2 3">
    <name type="scientific">Aspergillus fijiensis CBS 313.89</name>
    <dbReference type="NCBI Taxonomy" id="1448319"/>
    <lineage>
        <taxon>Eukaryota</taxon>
        <taxon>Fungi</taxon>
        <taxon>Dikarya</taxon>
        <taxon>Ascomycota</taxon>
        <taxon>Pezizomycotina</taxon>
        <taxon>Eurotiomycetes</taxon>
        <taxon>Eurotiomycetidae</taxon>
        <taxon>Eurotiales</taxon>
        <taxon>Aspergillaceae</taxon>
        <taxon>Aspergillus</taxon>
    </lineage>
</organism>
<dbReference type="GeneID" id="63867316"/>
<evidence type="ECO:0000313" key="3">
    <source>
        <dbReference type="Proteomes" id="UP000249789"/>
    </source>
</evidence>
<sequence length="547" mass="61826">MANKTSVPPNDPQSPRWLLDLQQWRIVPYTNIPQRILDGEGYGVVSYTWGYIVDDGKPASDPPQGLLWDVPAVKGWTLAKARRVMETIGTRYIWWDWMCVPQSGEQMRPWDKKLDLGKVQGEEIGKQLHIYGKAKKSIVWLHATCWERDSAIKDLLQLRIPDDIPREEEDNQTPAELAKHTNSLMSLLKQAHETERWTCSGWTLQEGVLLHETELVDGCGQRLPDKHFWLSDQATVADLTVPITRLAWEIAIAYFIKSQGYEPDVGSPIPKRPHVFARLPEPWLRRSLQTLTASGFVAYWQNSPLDILAGKRGRKFGKIQDSCWALVGALGIDNIEVTYAEDFGMDKVKRRLLVALFDKYTWGMLALPFPESIQDVYTGVERDFRWTDVADGAVLPVHAFCVEKKTAAPDPNHQELESLKPSYTETHNVCIHSCSLTKRITLFRASKEGMAWFRHYRQDKDGLKIVSAEDTAFVDDSVLGKAWFLPLHHVKMKAGALGRRCLAVLGLGDKGSIGERAEAGFGGTIDIRSLGPEQVELDELVLTSSMR</sequence>
<accession>A0A8G1RVQ0</accession>
<protein>
    <recommendedName>
        <fullName evidence="1">Heterokaryon incompatibility domain-containing protein</fullName>
    </recommendedName>
</protein>
<dbReference type="OrthoDB" id="2157530at2759"/>
<reference evidence="2 3" key="1">
    <citation type="submission" date="2018-02" db="EMBL/GenBank/DDBJ databases">
        <title>The genomes of Aspergillus section Nigri reveals drivers in fungal speciation.</title>
        <authorList>
            <consortium name="DOE Joint Genome Institute"/>
            <person name="Vesth T.C."/>
            <person name="Nybo J."/>
            <person name="Theobald S."/>
            <person name="Brandl J."/>
            <person name="Frisvad J.C."/>
            <person name="Nielsen K.F."/>
            <person name="Lyhne E.K."/>
            <person name="Kogle M.E."/>
            <person name="Kuo A."/>
            <person name="Riley R."/>
            <person name="Clum A."/>
            <person name="Nolan M."/>
            <person name="Lipzen A."/>
            <person name="Salamov A."/>
            <person name="Henrissat B."/>
            <person name="Wiebenga A."/>
            <person name="De vries R.P."/>
            <person name="Grigoriev I.V."/>
            <person name="Mortensen U.H."/>
            <person name="Andersen M.R."/>
            <person name="Baker S.E."/>
        </authorList>
    </citation>
    <scope>NUCLEOTIDE SEQUENCE [LARGE SCALE GENOMIC DNA]</scope>
    <source>
        <strain evidence="2 3">CBS 313.89</strain>
    </source>
</reference>
<dbReference type="InterPro" id="IPR010730">
    <property type="entry name" value="HET"/>
</dbReference>
<dbReference type="VEuPathDB" id="FungiDB:BO72DRAFT_525738"/>
<dbReference type="AlphaFoldDB" id="A0A8G1RVQ0"/>
<keyword evidence="3" id="KW-1185">Reference proteome</keyword>